<organism evidence="15 16">
    <name type="scientific">Capnocytophaga gingivalis</name>
    <dbReference type="NCBI Taxonomy" id="1017"/>
    <lineage>
        <taxon>Bacteria</taxon>
        <taxon>Pseudomonadati</taxon>
        <taxon>Bacteroidota</taxon>
        <taxon>Flavobacteriia</taxon>
        <taxon>Flavobacteriales</taxon>
        <taxon>Flavobacteriaceae</taxon>
        <taxon>Capnocytophaga</taxon>
    </lineage>
</organism>
<dbReference type="InterPro" id="IPR050344">
    <property type="entry name" value="Peptidase_M1_aminopeptidases"/>
</dbReference>
<keyword evidence="11" id="KW-0482">Metalloprotease</keyword>
<evidence type="ECO:0000256" key="7">
    <source>
        <dbReference type="ARBA" id="ARBA00022670"/>
    </source>
</evidence>
<evidence type="ECO:0000256" key="8">
    <source>
        <dbReference type="ARBA" id="ARBA00022723"/>
    </source>
</evidence>
<proteinExistence type="inferred from homology"/>
<dbReference type="EC" id="3.4.11.2" evidence="4"/>
<dbReference type="PANTHER" id="PTHR11533:SF174">
    <property type="entry name" value="PUROMYCIN-SENSITIVE AMINOPEPTIDASE-RELATED"/>
    <property type="match status" value="1"/>
</dbReference>
<comment type="similarity">
    <text evidence="3">Belongs to the peptidase M1 family.</text>
</comment>
<evidence type="ECO:0000313" key="15">
    <source>
        <dbReference type="EMBL" id="MEB3039553.1"/>
    </source>
</evidence>
<accession>A0ABU5Y6J6</accession>
<evidence type="ECO:0000256" key="10">
    <source>
        <dbReference type="ARBA" id="ARBA00022833"/>
    </source>
</evidence>
<keyword evidence="8" id="KW-0479">Metal-binding</keyword>
<keyword evidence="6" id="KW-0031">Aminopeptidase</keyword>
<dbReference type="InterPro" id="IPR045357">
    <property type="entry name" value="Aminopeptidase_N-like_N"/>
</dbReference>
<dbReference type="Gene3D" id="2.60.40.1730">
    <property type="entry name" value="tricorn interacting facor f3 domain"/>
    <property type="match status" value="1"/>
</dbReference>
<dbReference type="CDD" id="cd09603">
    <property type="entry name" value="M1_APN_like"/>
    <property type="match status" value="1"/>
</dbReference>
<feature type="domain" description="Aminopeptidase N-like N-terminal" evidence="14">
    <location>
        <begin position="41"/>
        <end position="232"/>
    </location>
</feature>
<evidence type="ECO:0000256" key="2">
    <source>
        <dbReference type="ARBA" id="ARBA00001947"/>
    </source>
</evidence>
<dbReference type="SUPFAM" id="SSF55486">
    <property type="entry name" value="Metalloproteases ('zincins'), catalytic domain"/>
    <property type="match status" value="1"/>
</dbReference>
<dbReference type="EMBL" id="JAYKBV010000003">
    <property type="protein sequence ID" value="MEB3039553.1"/>
    <property type="molecule type" value="Genomic_DNA"/>
</dbReference>
<dbReference type="PANTHER" id="PTHR11533">
    <property type="entry name" value="PROTEASE M1 ZINC METALLOPROTEASE"/>
    <property type="match status" value="1"/>
</dbReference>
<feature type="chain" id="PRO_5046001354" description="Aminopeptidase N" evidence="12">
    <location>
        <begin position="20"/>
        <end position="819"/>
    </location>
</feature>
<keyword evidence="12" id="KW-0732">Signal</keyword>
<dbReference type="Gene3D" id="1.10.390.10">
    <property type="entry name" value="Neutral Protease Domain 2"/>
    <property type="match status" value="1"/>
</dbReference>
<dbReference type="SUPFAM" id="SSF63737">
    <property type="entry name" value="Leukotriene A4 hydrolase N-terminal domain"/>
    <property type="match status" value="1"/>
</dbReference>
<keyword evidence="10" id="KW-0862">Zinc</keyword>
<dbReference type="Proteomes" id="UP001324270">
    <property type="component" value="Unassembled WGS sequence"/>
</dbReference>
<evidence type="ECO:0000313" key="16">
    <source>
        <dbReference type="Proteomes" id="UP001324270"/>
    </source>
</evidence>
<dbReference type="SUPFAM" id="SSF48371">
    <property type="entry name" value="ARM repeat"/>
    <property type="match status" value="1"/>
</dbReference>
<dbReference type="PRINTS" id="PR00756">
    <property type="entry name" value="ALADIPTASE"/>
</dbReference>
<dbReference type="InterPro" id="IPR014782">
    <property type="entry name" value="Peptidase_M1_dom"/>
</dbReference>
<evidence type="ECO:0000256" key="9">
    <source>
        <dbReference type="ARBA" id="ARBA00022801"/>
    </source>
</evidence>
<evidence type="ECO:0000256" key="4">
    <source>
        <dbReference type="ARBA" id="ARBA00012564"/>
    </source>
</evidence>
<evidence type="ECO:0000256" key="5">
    <source>
        <dbReference type="ARBA" id="ARBA00015611"/>
    </source>
</evidence>
<keyword evidence="7" id="KW-0645">Protease</keyword>
<evidence type="ECO:0000259" key="14">
    <source>
        <dbReference type="Pfam" id="PF17900"/>
    </source>
</evidence>
<evidence type="ECO:0000256" key="6">
    <source>
        <dbReference type="ARBA" id="ARBA00022438"/>
    </source>
</evidence>
<dbReference type="InterPro" id="IPR016024">
    <property type="entry name" value="ARM-type_fold"/>
</dbReference>
<gene>
    <name evidence="15" type="ORF">VJJ49_02435</name>
</gene>
<sequence>MIRKYLLFAMLATSVGAIAQTETSGRSLYHAEATKYSALDHTKLRVSLNFEKKELYGEEWLTAAPYFYPTDSLMLDAQAMLIHSVNLSDKKGTIGKPLTYKYDKDRLTIRLDKTYQRGEKYTIYIKYTAQPENVGKHGSLAISDAKGLYFINSNKEDKDRPIQVWSQGETKANSCWFPTIDETNQKSSQEIYITVPDKFVTLSNGVLSSSKKDGKGKRTDYWVMNQKHAPYLFFLGAGEYAEVKDKPWRGKVPIAYYVEKEYADVAKRIFGKTSEMIEFYSKRLDYDYPWPKYYQMTAQEYVSGAMENTTAVLHSSMAQQDAESLNDQNIWEATIAHELFHHWFGDLVTAESWANLTVNESFANYSEYLWLEHKYGKDYADYHMNRDITGYKNSGSFDKDLVRFNYKEREDMFDAVSYNKGGGILHMLRNYLGDKAFFEGISKYLKNNQFGTGEAHQLRLALEKVSGRDLNWFFNQWYFNHGNVVMTPKVTYDSAKGEAVLEIAQDEKLMFQFPLEVDIYDAGKYVRKEVWVDAKAKNEFRFKVSPKYSLINVDPRGLIVGDEAAYKTPEQYLFQYQNAKDYKSRNQAIEYAVTTGNSDILLLALKDPFFRLRIKAIQGLRPDNVAQWAPVVENLAQNDPENLTKAAAIAQLSRLRDAKYKSLYEKSVKLPSRAVKIAAASALVALDPSQAGQYIDMIDLKGLSFEQFMSFYPYILKSRNEKYLPVLLDKVIYYPLYPEQYQAPIKEGFTWLMSVDNTEYTKKVTKSLSNVFGWLNEEQKKHLHAVAEEGLKIKEDLLKKNPNSQSIKAQVELLKNIKW</sequence>
<dbReference type="InterPro" id="IPR027268">
    <property type="entry name" value="Peptidase_M4/M1_CTD_sf"/>
</dbReference>
<comment type="cofactor">
    <cofactor evidence="2">
        <name>Zn(2+)</name>
        <dbReference type="ChEBI" id="CHEBI:29105"/>
    </cofactor>
</comment>
<evidence type="ECO:0000256" key="11">
    <source>
        <dbReference type="ARBA" id="ARBA00023049"/>
    </source>
</evidence>
<dbReference type="InterPro" id="IPR001930">
    <property type="entry name" value="Peptidase_M1"/>
</dbReference>
<comment type="catalytic activity">
    <reaction evidence="1">
        <text>Release of an N-terminal amino acid, Xaa-|-Yaa- from a peptide, amide or arylamide. Xaa is preferably Ala, but may be most amino acids including Pro (slow action). When a terminal hydrophobic residue is followed by a prolyl residue, the two may be released as an intact Xaa-Pro dipeptide.</text>
        <dbReference type="EC" id="3.4.11.2"/>
    </reaction>
</comment>
<protein>
    <recommendedName>
        <fullName evidence="5">Aminopeptidase N</fullName>
        <ecNumber evidence="4">3.4.11.2</ecNumber>
    </recommendedName>
</protein>
<dbReference type="Pfam" id="PF17900">
    <property type="entry name" value="Peptidase_M1_N"/>
    <property type="match status" value="1"/>
</dbReference>
<dbReference type="InterPro" id="IPR042097">
    <property type="entry name" value="Aminopeptidase_N-like_N_sf"/>
</dbReference>
<evidence type="ECO:0000256" key="12">
    <source>
        <dbReference type="SAM" id="SignalP"/>
    </source>
</evidence>
<dbReference type="Pfam" id="PF01433">
    <property type="entry name" value="Peptidase_M1"/>
    <property type="match status" value="1"/>
</dbReference>
<keyword evidence="16" id="KW-1185">Reference proteome</keyword>
<keyword evidence="9" id="KW-0378">Hydrolase</keyword>
<feature type="signal peptide" evidence="12">
    <location>
        <begin position="1"/>
        <end position="19"/>
    </location>
</feature>
<dbReference type="RefSeq" id="WP_323978815.1">
    <property type="nucleotide sequence ID" value="NZ_JAYKBV010000003.1"/>
</dbReference>
<name>A0ABU5Y6J6_9FLAO</name>
<feature type="domain" description="Peptidase M1 membrane alanine aminopeptidase" evidence="13">
    <location>
        <begin position="271"/>
        <end position="477"/>
    </location>
</feature>
<reference evidence="15 16" key="1">
    <citation type="submission" date="2023-12" db="EMBL/GenBank/DDBJ databases">
        <title>Genomic sequences of Capnocytophaga and Parvimonas strains.</title>
        <authorList>
            <person name="Watt R.M."/>
            <person name="Wang M."/>
            <person name="Yang T."/>
            <person name="Tong W.M."/>
        </authorList>
    </citation>
    <scope>NUCLEOTIDE SEQUENCE [LARGE SCALE GENOMIC DNA]</scope>
    <source>
        <strain evidence="15 16">CCUG 13156</strain>
    </source>
</reference>
<evidence type="ECO:0000259" key="13">
    <source>
        <dbReference type="Pfam" id="PF01433"/>
    </source>
</evidence>
<evidence type="ECO:0000256" key="1">
    <source>
        <dbReference type="ARBA" id="ARBA00000098"/>
    </source>
</evidence>
<evidence type="ECO:0000256" key="3">
    <source>
        <dbReference type="ARBA" id="ARBA00010136"/>
    </source>
</evidence>
<comment type="caution">
    <text evidence="15">The sequence shown here is derived from an EMBL/GenBank/DDBJ whole genome shotgun (WGS) entry which is preliminary data.</text>
</comment>